<dbReference type="Pfam" id="PF02283">
    <property type="entry name" value="CobU"/>
    <property type="match status" value="1"/>
</dbReference>
<protein>
    <submittedName>
        <fullName evidence="1">Bifunctional adenosylcobinamide kinase/adenosylcobinamide-phosphate guanylyltransferase</fullName>
    </submittedName>
</protein>
<dbReference type="GO" id="GO:0009236">
    <property type="term" value="P:cobalamin biosynthetic process"/>
    <property type="evidence" value="ECO:0007669"/>
    <property type="project" value="UniProtKB-UniPathway"/>
</dbReference>
<keyword evidence="1" id="KW-0548">Nucleotidyltransferase</keyword>
<comment type="caution">
    <text evidence="1">The sequence shown here is derived from an EMBL/GenBank/DDBJ whole genome shotgun (WGS) entry which is preliminary data.</text>
</comment>
<dbReference type="EMBL" id="JACJVR010000032">
    <property type="protein sequence ID" value="MBB6691690.1"/>
    <property type="molecule type" value="Genomic_DNA"/>
</dbReference>
<evidence type="ECO:0000313" key="1">
    <source>
        <dbReference type="EMBL" id="MBB6691690.1"/>
    </source>
</evidence>
<dbReference type="RefSeq" id="WP_185135679.1">
    <property type="nucleotide sequence ID" value="NZ_JACJVR010000032.1"/>
</dbReference>
<dbReference type="Proteomes" id="UP000553776">
    <property type="component" value="Unassembled WGS sequence"/>
</dbReference>
<dbReference type="AlphaFoldDB" id="A0A841U0P5"/>
<dbReference type="Gene3D" id="3.40.50.300">
    <property type="entry name" value="P-loop containing nucleotide triphosphate hydrolases"/>
    <property type="match status" value="1"/>
</dbReference>
<sequence length="228" mass="25497">MLWLVTGGVGSGKSAFAERWAAAHGREAIKLACPAWPNGNGRFEDEIAVSAENAKAANWTTAPADHGLAERLRRINLRSNPFRASSRVVVVDSLSGWLRREVEETRKLFPRAEAPSPPRRGRRRKPVETEEVFLRRAALLEKALGEVVEELLSFDGSRIVVTEEAAAGLADDPWERWYVRQLAYANRRLGEASDGIHRLSFGIATEIKGTRIRERGTNRDENLYPNRG</sequence>
<accession>A0A841U0P5</accession>
<evidence type="ECO:0000313" key="2">
    <source>
        <dbReference type="Proteomes" id="UP000553776"/>
    </source>
</evidence>
<dbReference type="GO" id="GO:0016779">
    <property type="term" value="F:nucleotidyltransferase activity"/>
    <property type="evidence" value="ECO:0007669"/>
    <property type="project" value="UniProtKB-KW"/>
</dbReference>
<proteinExistence type="predicted"/>
<organism evidence="1 2">
    <name type="scientific">Cohnella xylanilytica</name>
    <dbReference type="NCBI Taxonomy" id="557555"/>
    <lineage>
        <taxon>Bacteria</taxon>
        <taxon>Bacillati</taxon>
        <taxon>Bacillota</taxon>
        <taxon>Bacilli</taxon>
        <taxon>Bacillales</taxon>
        <taxon>Paenibacillaceae</taxon>
        <taxon>Cohnella</taxon>
    </lineage>
</organism>
<dbReference type="InterPro" id="IPR027417">
    <property type="entry name" value="P-loop_NTPase"/>
</dbReference>
<dbReference type="UniPathway" id="UPA00148">
    <property type="reaction ID" value="UER00236"/>
</dbReference>
<gene>
    <name evidence="1" type="ORF">H7B90_09780</name>
</gene>
<dbReference type="GO" id="GO:0043752">
    <property type="term" value="F:adenosylcobinamide kinase activity"/>
    <property type="evidence" value="ECO:0007669"/>
    <property type="project" value="InterPro"/>
</dbReference>
<name>A0A841U0P5_9BACL</name>
<keyword evidence="1" id="KW-0808">Transferase</keyword>
<reference evidence="1 2" key="1">
    <citation type="submission" date="2020-08" db="EMBL/GenBank/DDBJ databases">
        <title>Cohnella phylogeny.</title>
        <authorList>
            <person name="Dunlap C."/>
        </authorList>
    </citation>
    <scope>NUCLEOTIDE SEQUENCE [LARGE SCALE GENOMIC DNA]</scope>
    <source>
        <strain evidence="1 2">DSM 25239</strain>
    </source>
</reference>
<keyword evidence="1" id="KW-0418">Kinase</keyword>
<dbReference type="SUPFAM" id="SSF52540">
    <property type="entry name" value="P-loop containing nucleoside triphosphate hydrolases"/>
    <property type="match status" value="1"/>
</dbReference>
<dbReference type="GO" id="GO:0000166">
    <property type="term" value="F:nucleotide binding"/>
    <property type="evidence" value="ECO:0007669"/>
    <property type="project" value="InterPro"/>
</dbReference>
<dbReference type="InterPro" id="IPR003203">
    <property type="entry name" value="CobU/CobP"/>
</dbReference>
<keyword evidence="2" id="KW-1185">Reference proteome</keyword>